<comment type="caution">
    <text evidence="2">The sequence shown here is derived from an EMBL/GenBank/DDBJ whole genome shotgun (WGS) entry which is preliminary data.</text>
</comment>
<gene>
    <name evidence="2" type="ORF">ACFSBL_01690</name>
</gene>
<dbReference type="PANTHER" id="PTHR35149:SF1">
    <property type="entry name" value="DUF5655 DOMAIN-CONTAINING PROTEIN"/>
    <property type="match status" value="1"/>
</dbReference>
<dbReference type="EMBL" id="JBHUDO010000001">
    <property type="protein sequence ID" value="MFD1644383.1"/>
    <property type="molecule type" value="Genomic_DNA"/>
</dbReference>
<keyword evidence="3" id="KW-1185">Reference proteome</keyword>
<dbReference type="PANTHER" id="PTHR35149">
    <property type="entry name" value="SLL5132 PROTEIN"/>
    <property type="match status" value="1"/>
</dbReference>
<feature type="domain" description="GmrSD restriction endonucleases N-terminal" evidence="1">
    <location>
        <begin position="43"/>
        <end position="354"/>
    </location>
</feature>
<sequence length="867" mass="99040">MDSVDNEDVPQFSESHLLKNLDSESVTVREALEVRERSWVQVIDQSKFRIPEYQRNYSWDSSDRRDFWNTLKSSFNELQPIPEDLGEMTDLAGLYMGGVYLAEPGTESQYEELDIVDGQQRLATFQLLLKALYDYCNSLEQEAQNEGKFELQSDLTDIKTELDSAFSGTDPSVIMNSEDEEFFAALAAYPENWHTKVRDVLVSKLEGVDDNVSGKMRPRVKTIEELIDLIQAPLKTNTDIDLKEQQPFAEDPDEDDNESHLDDYIRFETSHERMFNAYEESYGLIDELHDELTNGELEERANITMNFSSFILHAIVVDRCLITRPNPDLRLDIFQSINDKGRPLHNVDKIRARIKHRLVGEDDSGPMDEWRDTLARLGGDKDDIENMLVYYVAATEDSVDDVSDARSELMNFFDRSVSDDSNVTPRLTKENAADLVTDVSKFSKYYHNLTNASLSNFSREIDDSRRQEVKRIIDRVGHKIGATQWYALAPYIYMKTDEEAPADYDEGDIGDFLYDVFDAIEVVTLRQSISDRSGAAIEGAYVQTVQSFRSRSGDDKFDSAAIVDDLAGEVRDKAPDLFEDGMIYQMVKNRGWTTGSTAQCVLQRTTSRYLEENDIGLSVQDYSDVEVEHILPQSPISNRSNRTQSGNDPGDYAWLEYFFRTADNGDRPPISEAVQQLIDEGVPSLKNGDIDPEELSGDVDEDDIEQIQDEISNRFIDDIGNLLLLVDFDNIDNSNDLMSKKLPVYAKDDYLPVVVNDYFNGGIDSEFANSEHISMEESDFEELGNDDPVWESDAAERVDKSWTYEVMFERKSKLVYNILQYLAFSPRSTDEDGSLSEVRGDEFEGLQDRVDEVVKSDRDRRIGRRAF</sequence>
<dbReference type="Proteomes" id="UP001597034">
    <property type="component" value="Unassembled WGS sequence"/>
</dbReference>
<protein>
    <submittedName>
        <fullName evidence="2">DUF262 domain-containing protein</fullName>
    </submittedName>
</protein>
<evidence type="ECO:0000313" key="3">
    <source>
        <dbReference type="Proteomes" id="UP001597034"/>
    </source>
</evidence>
<dbReference type="InterPro" id="IPR004919">
    <property type="entry name" value="GmrSD_N"/>
</dbReference>
<dbReference type="AlphaFoldDB" id="A0ABD6DE76"/>
<reference evidence="2 3" key="1">
    <citation type="journal article" date="2019" name="Int. J. Syst. Evol. Microbiol.">
        <title>The Global Catalogue of Microorganisms (GCM) 10K type strain sequencing project: providing services to taxonomists for standard genome sequencing and annotation.</title>
        <authorList>
            <consortium name="The Broad Institute Genomics Platform"/>
            <consortium name="The Broad Institute Genome Sequencing Center for Infectious Disease"/>
            <person name="Wu L."/>
            <person name="Ma J."/>
        </authorList>
    </citation>
    <scope>NUCLEOTIDE SEQUENCE [LARGE SCALE GENOMIC DNA]</scope>
    <source>
        <strain evidence="2 3">CGMCC 1.10390</strain>
    </source>
</reference>
<organism evidence="2 3">
    <name type="scientific">Haloarchaeobius litoreus</name>
    <dbReference type="NCBI Taxonomy" id="755306"/>
    <lineage>
        <taxon>Archaea</taxon>
        <taxon>Methanobacteriati</taxon>
        <taxon>Methanobacteriota</taxon>
        <taxon>Stenosarchaea group</taxon>
        <taxon>Halobacteria</taxon>
        <taxon>Halobacteriales</taxon>
        <taxon>Halorubellaceae</taxon>
        <taxon>Haloarchaeobius</taxon>
    </lineage>
</organism>
<accession>A0ABD6DE76</accession>
<proteinExistence type="predicted"/>
<evidence type="ECO:0000259" key="1">
    <source>
        <dbReference type="Pfam" id="PF03235"/>
    </source>
</evidence>
<dbReference type="RefSeq" id="WP_256399655.1">
    <property type="nucleotide sequence ID" value="NZ_JANHJR010000002.1"/>
</dbReference>
<dbReference type="Pfam" id="PF03235">
    <property type="entry name" value="GmrSD_N"/>
    <property type="match status" value="1"/>
</dbReference>
<evidence type="ECO:0000313" key="2">
    <source>
        <dbReference type="EMBL" id="MFD1644383.1"/>
    </source>
</evidence>
<name>A0ABD6DE76_9EURY</name>